<feature type="region of interest" description="Disordered" evidence="1">
    <location>
        <begin position="22"/>
        <end position="55"/>
    </location>
</feature>
<dbReference type="Proteomes" id="UP000186922">
    <property type="component" value="Unassembled WGS sequence"/>
</dbReference>
<name>A0A1D1W4G6_RAMVA</name>
<gene>
    <name evidence="2" type="primary">RvY_18082</name>
    <name evidence="2" type="synonym">RvY_18082.5</name>
    <name evidence="2" type="ORF">RvY_18082-5</name>
</gene>
<dbReference type="AlphaFoldDB" id="A0A1D1W4G6"/>
<reference evidence="2 3" key="1">
    <citation type="journal article" date="2016" name="Nat. Commun.">
        <title>Extremotolerant tardigrade genome and improved radiotolerance of human cultured cells by tardigrade-unique protein.</title>
        <authorList>
            <person name="Hashimoto T."/>
            <person name="Horikawa D.D."/>
            <person name="Saito Y."/>
            <person name="Kuwahara H."/>
            <person name="Kozuka-Hata H."/>
            <person name="Shin-I T."/>
            <person name="Minakuchi Y."/>
            <person name="Ohishi K."/>
            <person name="Motoyama A."/>
            <person name="Aizu T."/>
            <person name="Enomoto A."/>
            <person name="Kondo K."/>
            <person name="Tanaka S."/>
            <person name="Hara Y."/>
            <person name="Koshikawa S."/>
            <person name="Sagara H."/>
            <person name="Miura T."/>
            <person name="Yokobori S."/>
            <person name="Miyagawa K."/>
            <person name="Suzuki Y."/>
            <person name="Kubo T."/>
            <person name="Oyama M."/>
            <person name="Kohara Y."/>
            <person name="Fujiyama A."/>
            <person name="Arakawa K."/>
            <person name="Katayama T."/>
            <person name="Toyoda A."/>
            <person name="Kunieda T."/>
        </authorList>
    </citation>
    <scope>NUCLEOTIDE SEQUENCE [LARGE SCALE GENOMIC DNA]</scope>
    <source>
        <strain evidence="2 3">YOKOZUNA-1</strain>
    </source>
</reference>
<feature type="compositionally biased region" description="Basic and acidic residues" evidence="1">
    <location>
        <begin position="44"/>
        <end position="55"/>
    </location>
</feature>
<evidence type="ECO:0000313" key="2">
    <source>
        <dbReference type="EMBL" id="GAV08380.1"/>
    </source>
</evidence>
<proteinExistence type="predicted"/>
<comment type="caution">
    <text evidence="2">The sequence shown here is derived from an EMBL/GenBank/DDBJ whole genome shotgun (WGS) entry which is preliminary data.</text>
</comment>
<evidence type="ECO:0000256" key="1">
    <source>
        <dbReference type="SAM" id="MobiDB-lite"/>
    </source>
</evidence>
<dbReference type="EMBL" id="BDGG01000017">
    <property type="protein sequence ID" value="GAV08380.1"/>
    <property type="molecule type" value="Genomic_DNA"/>
</dbReference>
<sequence>MGRRQPVFGHILAGDEDRLYSNTQTISPRPVRKASSTNGHRRSEHPVIRKPDDGASYRKKFGMKHFAQTTEQFLNLSEIQQQQAIETISRKNDFSCDVQSANSILSH</sequence>
<protein>
    <submittedName>
        <fullName evidence="2">Uncharacterized protein</fullName>
    </submittedName>
</protein>
<keyword evidence="3" id="KW-1185">Reference proteome</keyword>
<accession>A0A1D1W4G6</accession>
<organism evidence="2 3">
    <name type="scientific">Ramazzottius varieornatus</name>
    <name type="common">Water bear</name>
    <name type="synonym">Tardigrade</name>
    <dbReference type="NCBI Taxonomy" id="947166"/>
    <lineage>
        <taxon>Eukaryota</taxon>
        <taxon>Metazoa</taxon>
        <taxon>Ecdysozoa</taxon>
        <taxon>Tardigrada</taxon>
        <taxon>Eutardigrada</taxon>
        <taxon>Parachela</taxon>
        <taxon>Hypsibioidea</taxon>
        <taxon>Ramazzottiidae</taxon>
        <taxon>Ramazzottius</taxon>
    </lineage>
</organism>
<evidence type="ECO:0000313" key="3">
    <source>
        <dbReference type="Proteomes" id="UP000186922"/>
    </source>
</evidence>